<dbReference type="OrthoDB" id="1936432at2759"/>
<dbReference type="EMBL" id="JXTB01000010">
    <property type="protein sequence ID" value="PON78147.1"/>
    <property type="molecule type" value="Genomic_DNA"/>
</dbReference>
<keyword evidence="6" id="KW-1185">Reference proteome</keyword>
<evidence type="ECO:0000256" key="1">
    <source>
        <dbReference type="ARBA" id="ARBA00004236"/>
    </source>
</evidence>
<evidence type="ECO:0000313" key="5">
    <source>
        <dbReference type="EMBL" id="PON78147.1"/>
    </source>
</evidence>
<comment type="subcellular location">
    <subcellularLocation>
        <location evidence="1">Cell membrane</location>
    </subcellularLocation>
</comment>
<keyword evidence="5" id="KW-0418">Kinase</keyword>
<evidence type="ECO:0000259" key="4">
    <source>
        <dbReference type="PROSITE" id="PS50011"/>
    </source>
</evidence>
<dbReference type="GO" id="GO:0005524">
    <property type="term" value="F:ATP binding"/>
    <property type="evidence" value="ECO:0007669"/>
    <property type="project" value="InterPro"/>
</dbReference>
<dbReference type="GO" id="GO:0005886">
    <property type="term" value="C:plasma membrane"/>
    <property type="evidence" value="ECO:0007669"/>
    <property type="project" value="UniProtKB-SubCell"/>
</dbReference>
<dbReference type="InterPro" id="IPR011009">
    <property type="entry name" value="Kinase-like_dom_sf"/>
</dbReference>
<dbReference type="Gene3D" id="1.10.510.10">
    <property type="entry name" value="Transferase(Phosphotransferase) domain 1"/>
    <property type="match status" value="1"/>
</dbReference>
<dbReference type="PROSITE" id="PS50011">
    <property type="entry name" value="PROTEIN_KINASE_DOM"/>
    <property type="match status" value="1"/>
</dbReference>
<reference evidence="6" key="1">
    <citation type="submission" date="2016-06" db="EMBL/GenBank/DDBJ databases">
        <title>Parallel loss of symbiosis genes in relatives of nitrogen-fixing non-legume Parasponia.</title>
        <authorList>
            <person name="Van Velzen R."/>
            <person name="Holmer R."/>
            <person name="Bu F."/>
            <person name="Rutten L."/>
            <person name="Van Zeijl A."/>
            <person name="Liu W."/>
            <person name="Santuari L."/>
            <person name="Cao Q."/>
            <person name="Sharma T."/>
            <person name="Shen D."/>
            <person name="Roswanjaya Y."/>
            <person name="Wardhani T."/>
            <person name="Kalhor M.S."/>
            <person name="Jansen J."/>
            <person name="Van den Hoogen J."/>
            <person name="Gungor B."/>
            <person name="Hartog M."/>
            <person name="Hontelez J."/>
            <person name="Verver J."/>
            <person name="Yang W.-C."/>
            <person name="Schijlen E."/>
            <person name="Repin R."/>
            <person name="Schilthuizen M."/>
            <person name="Schranz E."/>
            <person name="Heidstra R."/>
            <person name="Miyata K."/>
            <person name="Fedorova E."/>
            <person name="Kohlen W."/>
            <person name="Bisseling T."/>
            <person name="Smit S."/>
            <person name="Geurts R."/>
        </authorList>
    </citation>
    <scope>NUCLEOTIDE SEQUENCE [LARGE SCALE GENOMIC DNA]</scope>
    <source>
        <strain evidence="6">cv. WU1-14</strain>
    </source>
</reference>
<dbReference type="InterPro" id="IPR001245">
    <property type="entry name" value="Ser-Thr/Tyr_kinase_cat_dom"/>
</dbReference>
<proteinExistence type="predicted"/>
<keyword evidence="2" id="KW-0472">Membrane</keyword>
<dbReference type="SUPFAM" id="SSF56112">
    <property type="entry name" value="Protein kinase-like (PK-like)"/>
    <property type="match status" value="1"/>
</dbReference>
<name>A0A2P5DXY0_PARAD</name>
<keyword evidence="5" id="KW-0808">Transferase</keyword>
<dbReference type="AlphaFoldDB" id="A0A2P5DXY0"/>
<protein>
    <submittedName>
        <fullName evidence="5">Tyrosine-protein kinase</fullName>
    </submittedName>
</protein>
<comment type="caution">
    <text evidence="5">The sequence shown here is derived from an EMBL/GenBank/DDBJ whole genome shotgun (WGS) entry which is preliminary data.</text>
</comment>
<dbReference type="Proteomes" id="UP000237105">
    <property type="component" value="Unassembled WGS sequence"/>
</dbReference>
<dbReference type="Pfam" id="PF07714">
    <property type="entry name" value="PK_Tyr_Ser-Thr"/>
    <property type="match status" value="1"/>
</dbReference>
<organism evidence="5 6">
    <name type="scientific">Parasponia andersonii</name>
    <name type="common">Sponia andersonii</name>
    <dbReference type="NCBI Taxonomy" id="3476"/>
    <lineage>
        <taxon>Eukaryota</taxon>
        <taxon>Viridiplantae</taxon>
        <taxon>Streptophyta</taxon>
        <taxon>Embryophyta</taxon>
        <taxon>Tracheophyta</taxon>
        <taxon>Spermatophyta</taxon>
        <taxon>Magnoliopsida</taxon>
        <taxon>eudicotyledons</taxon>
        <taxon>Gunneridae</taxon>
        <taxon>Pentapetalae</taxon>
        <taxon>rosids</taxon>
        <taxon>fabids</taxon>
        <taxon>Rosales</taxon>
        <taxon>Cannabaceae</taxon>
        <taxon>Parasponia</taxon>
    </lineage>
</organism>
<evidence type="ECO:0000256" key="3">
    <source>
        <dbReference type="SAM" id="MobiDB-lite"/>
    </source>
</evidence>
<accession>A0A2P5DXY0</accession>
<keyword evidence="2" id="KW-1003">Cell membrane</keyword>
<dbReference type="InterPro" id="IPR000719">
    <property type="entry name" value="Prot_kinase_dom"/>
</dbReference>
<evidence type="ECO:0000313" key="6">
    <source>
        <dbReference type="Proteomes" id="UP000237105"/>
    </source>
</evidence>
<gene>
    <name evidence="5" type="ORF">PanWU01x14_021290</name>
</gene>
<feature type="domain" description="Protein kinase" evidence="4">
    <location>
        <begin position="1"/>
        <end position="203"/>
    </location>
</feature>
<feature type="region of interest" description="Disordered" evidence="3">
    <location>
        <begin position="181"/>
        <end position="212"/>
    </location>
</feature>
<sequence>METQQTRNGNVGIYHMFGLVSVYWFKNLTLRRMGQYKFIDLLSPHLSCVCFVLNYNEKILDFGLAKLRASGGESYVTTRILGTYACEAPEYIAIGHLYVKSDDYGFGVVLLELLIGLRALDTKRPSGQHNLVDWTKPCVSLKRKLNTITDVWMEGQYSIKAACPLLKDVLEVLERIEVMKEKPKQSKTSSRHFSTHSHGQPIIHRSPLNTRQ</sequence>
<dbReference type="PANTHER" id="PTHR45621">
    <property type="entry name" value="OS01G0588500 PROTEIN-RELATED"/>
    <property type="match status" value="1"/>
</dbReference>
<evidence type="ECO:0000256" key="2">
    <source>
        <dbReference type="ARBA" id="ARBA00022475"/>
    </source>
</evidence>
<dbReference type="InterPro" id="IPR050823">
    <property type="entry name" value="Plant_Ser_Thr_Prot_Kinase"/>
</dbReference>
<dbReference type="GO" id="GO:0004672">
    <property type="term" value="F:protein kinase activity"/>
    <property type="evidence" value="ECO:0007669"/>
    <property type="project" value="InterPro"/>
</dbReference>